<dbReference type="CDD" id="cd03429">
    <property type="entry name" value="NUDIX_NADH_pyrophosphatase_Nudt13"/>
    <property type="match status" value="1"/>
</dbReference>
<dbReference type="InterPro" id="IPR049734">
    <property type="entry name" value="NudC-like_C"/>
</dbReference>
<dbReference type="InterPro" id="IPR015376">
    <property type="entry name" value="Znr_NADH_PPase"/>
</dbReference>
<evidence type="ECO:0000313" key="11">
    <source>
        <dbReference type="EMBL" id="SIR87221.1"/>
    </source>
</evidence>
<keyword evidence="5" id="KW-0479">Metal-binding</keyword>
<dbReference type="EC" id="3.6.1.22" evidence="4"/>
<dbReference type="InterPro" id="IPR050241">
    <property type="entry name" value="NAD-cap_RNA_hydrolase_NudC"/>
</dbReference>
<evidence type="ECO:0000256" key="2">
    <source>
        <dbReference type="ARBA" id="ARBA00001947"/>
    </source>
</evidence>
<dbReference type="Proteomes" id="UP000187495">
    <property type="component" value="Unassembled WGS sequence"/>
</dbReference>
<dbReference type="NCBIfam" id="NF001299">
    <property type="entry name" value="PRK00241.1"/>
    <property type="match status" value="1"/>
</dbReference>
<dbReference type="PROSITE" id="PS51462">
    <property type="entry name" value="NUDIX"/>
    <property type="match status" value="1"/>
</dbReference>
<dbReference type="InterPro" id="IPR000086">
    <property type="entry name" value="NUDIX_hydrolase_dom"/>
</dbReference>
<dbReference type="RefSeq" id="WP_076554999.1">
    <property type="nucleotide sequence ID" value="NZ_FTNU01000005.1"/>
</dbReference>
<dbReference type="GO" id="GO:0035529">
    <property type="term" value="F:NADH pyrophosphatase activity"/>
    <property type="evidence" value="ECO:0007669"/>
    <property type="project" value="TreeGrafter"/>
</dbReference>
<keyword evidence="7" id="KW-0460">Magnesium</keyword>
<evidence type="ECO:0000256" key="5">
    <source>
        <dbReference type="ARBA" id="ARBA00022723"/>
    </source>
</evidence>
<evidence type="ECO:0000256" key="4">
    <source>
        <dbReference type="ARBA" id="ARBA00012381"/>
    </source>
</evidence>
<evidence type="ECO:0000256" key="3">
    <source>
        <dbReference type="ARBA" id="ARBA00009595"/>
    </source>
</evidence>
<dbReference type="EMBL" id="FTNU01000005">
    <property type="protein sequence ID" value="SIR87221.1"/>
    <property type="molecule type" value="Genomic_DNA"/>
</dbReference>
<accession>A0A1N7EGJ7</accession>
<keyword evidence="12" id="KW-1185">Reference proteome</keyword>
<dbReference type="PANTHER" id="PTHR42904">
    <property type="entry name" value="NUDIX HYDROLASE, NUDC SUBFAMILY"/>
    <property type="match status" value="1"/>
</dbReference>
<dbReference type="InterPro" id="IPR015797">
    <property type="entry name" value="NUDIX_hydrolase-like_dom_sf"/>
</dbReference>
<keyword evidence="8" id="KW-0520">NAD</keyword>
<organism evidence="11 12">
    <name type="scientific">Moraxella cuniculi DSM 21768</name>
    <dbReference type="NCBI Taxonomy" id="1122245"/>
    <lineage>
        <taxon>Bacteria</taxon>
        <taxon>Pseudomonadati</taxon>
        <taxon>Pseudomonadota</taxon>
        <taxon>Gammaproteobacteria</taxon>
        <taxon>Moraxellales</taxon>
        <taxon>Moraxellaceae</taxon>
        <taxon>Moraxella</taxon>
    </lineage>
</organism>
<dbReference type="SUPFAM" id="SSF55811">
    <property type="entry name" value="Nudix"/>
    <property type="match status" value="1"/>
</dbReference>
<dbReference type="STRING" id="34061.B0189_03845"/>
<evidence type="ECO:0000256" key="8">
    <source>
        <dbReference type="ARBA" id="ARBA00023027"/>
    </source>
</evidence>
<feature type="domain" description="Nudix hydrolase" evidence="10">
    <location>
        <begin position="148"/>
        <end position="278"/>
    </location>
</feature>
<dbReference type="AlphaFoldDB" id="A0A1N7EGJ7"/>
<sequence length="286" mass="31847">MVTIWLICGDGIICTASGVPFVLTTQYTPSSAICLAFGETHQATTISHDNKDCPVSHVMDLQDACQLGLIARYGNGYDSKYEQNLQLISFRQLLNTANKNLLNQLARAIMLNRWNIDHRFCSRCGVATTAHQHEHVKICPKCRHHAYPRVQPCIIVAITRHNPTTNQPQLLLACHTRHKDSGVYGLIAGFVEAGETLEMATHREVFEEVGLQIDSLSYFGSQSWPYPSNLMVGFVANYAAGEICIEPNEIFDAQFFDIDKLPKIVSAGTISHDLIMHVLNQFSAES</sequence>
<keyword evidence="6" id="KW-0378">Hydrolase</keyword>
<protein>
    <recommendedName>
        <fullName evidence="4">NAD(+) diphosphatase</fullName>
        <ecNumber evidence="4">3.6.1.22</ecNumber>
    </recommendedName>
</protein>
<dbReference type="GO" id="GO:0006742">
    <property type="term" value="P:NADP+ catabolic process"/>
    <property type="evidence" value="ECO:0007669"/>
    <property type="project" value="TreeGrafter"/>
</dbReference>
<evidence type="ECO:0000256" key="7">
    <source>
        <dbReference type="ARBA" id="ARBA00022842"/>
    </source>
</evidence>
<dbReference type="PANTHER" id="PTHR42904:SF6">
    <property type="entry name" value="NAD-CAPPED RNA HYDROLASE NUDT12"/>
    <property type="match status" value="1"/>
</dbReference>
<evidence type="ECO:0000256" key="9">
    <source>
        <dbReference type="ARBA" id="ARBA00023679"/>
    </source>
</evidence>
<dbReference type="Pfam" id="PF00293">
    <property type="entry name" value="NUDIX"/>
    <property type="match status" value="1"/>
</dbReference>
<name>A0A1N7EGJ7_9GAMM</name>
<dbReference type="GO" id="GO:0046872">
    <property type="term" value="F:metal ion binding"/>
    <property type="evidence" value="ECO:0007669"/>
    <property type="project" value="UniProtKB-KW"/>
</dbReference>
<comment type="cofactor">
    <cofactor evidence="1">
        <name>Mg(2+)</name>
        <dbReference type="ChEBI" id="CHEBI:18420"/>
    </cofactor>
</comment>
<evidence type="ECO:0000256" key="1">
    <source>
        <dbReference type="ARBA" id="ARBA00001946"/>
    </source>
</evidence>
<dbReference type="Pfam" id="PF09297">
    <property type="entry name" value="Zn_ribbon_NUD"/>
    <property type="match status" value="1"/>
</dbReference>
<comment type="cofactor">
    <cofactor evidence="2">
        <name>Zn(2+)</name>
        <dbReference type="ChEBI" id="CHEBI:29105"/>
    </cofactor>
</comment>
<evidence type="ECO:0000313" key="12">
    <source>
        <dbReference type="Proteomes" id="UP000187495"/>
    </source>
</evidence>
<dbReference type="Gene3D" id="3.90.79.20">
    <property type="match status" value="1"/>
</dbReference>
<evidence type="ECO:0000259" key="10">
    <source>
        <dbReference type="PROSITE" id="PS51462"/>
    </source>
</evidence>
<dbReference type="Gene3D" id="3.90.79.10">
    <property type="entry name" value="Nucleoside Triphosphate Pyrophosphohydrolase"/>
    <property type="match status" value="1"/>
</dbReference>
<dbReference type="GO" id="GO:0005829">
    <property type="term" value="C:cytosol"/>
    <property type="evidence" value="ECO:0007669"/>
    <property type="project" value="TreeGrafter"/>
</dbReference>
<proteinExistence type="inferred from homology"/>
<gene>
    <name evidence="11" type="ORF">SAMN02745664_1059</name>
</gene>
<comment type="similarity">
    <text evidence="3">Belongs to the Nudix hydrolase family. NudC subfamily.</text>
</comment>
<comment type="catalytic activity">
    <reaction evidence="9">
        <text>a 5'-end NAD(+)-phospho-ribonucleoside in mRNA + H2O = a 5'-end phospho-adenosine-phospho-ribonucleoside in mRNA + beta-nicotinamide D-ribonucleotide + 2 H(+)</text>
        <dbReference type="Rhea" id="RHEA:60876"/>
        <dbReference type="Rhea" id="RHEA-COMP:15698"/>
        <dbReference type="Rhea" id="RHEA-COMP:15719"/>
        <dbReference type="ChEBI" id="CHEBI:14649"/>
        <dbReference type="ChEBI" id="CHEBI:15377"/>
        <dbReference type="ChEBI" id="CHEBI:15378"/>
        <dbReference type="ChEBI" id="CHEBI:144029"/>
        <dbReference type="ChEBI" id="CHEBI:144051"/>
    </reaction>
    <physiologicalReaction direction="left-to-right" evidence="9">
        <dbReference type="Rhea" id="RHEA:60877"/>
    </physiologicalReaction>
</comment>
<dbReference type="GO" id="GO:0019677">
    <property type="term" value="P:NAD+ catabolic process"/>
    <property type="evidence" value="ECO:0007669"/>
    <property type="project" value="TreeGrafter"/>
</dbReference>
<evidence type="ECO:0000256" key="6">
    <source>
        <dbReference type="ARBA" id="ARBA00022801"/>
    </source>
</evidence>
<reference evidence="12" key="1">
    <citation type="submission" date="2017-01" db="EMBL/GenBank/DDBJ databases">
        <authorList>
            <person name="Varghese N."/>
            <person name="Submissions S."/>
        </authorList>
    </citation>
    <scope>NUCLEOTIDE SEQUENCE [LARGE SCALE GENOMIC DNA]</scope>
    <source>
        <strain evidence="12">DSM 21768</strain>
    </source>
</reference>